<accession>A0A5C6LKR7</accession>
<sequence>MYDTTAADVDALFADLSNNNQKRLLLYFHGGLVKTSAGMEIAERVLRYTNTKQANVHPVCFVWEPV</sequence>
<protein>
    <submittedName>
        <fullName evidence="1">Uncharacterized protein</fullName>
    </submittedName>
</protein>
<dbReference type="Proteomes" id="UP000318815">
    <property type="component" value="Unassembled WGS sequence"/>
</dbReference>
<keyword evidence="2" id="KW-1185">Reference proteome</keyword>
<dbReference type="RefSeq" id="WP_146308035.1">
    <property type="nucleotide sequence ID" value="NZ_VOHS01000058.1"/>
</dbReference>
<evidence type="ECO:0000313" key="2">
    <source>
        <dbReference type="Proteomes" id="UP000318815"/>
    </source>
</evidence>
<dbReference type="OrthoDB" id="3648721at2"/>
<dbReference type="AlphaFoldDB" id="A0A5C6LKR7"/>
<organism evidence="1 2">
    <name type="scientific">Chitinophaga pinensis</name>
    <dbReference type="NCBI Taxonomy" id="79329"/>
    <lineage>
        <taxon>Bacteria</taxon>
        <taxon>Pseudomonadati</taxon>
        <taxon>Bacteroidota</taxon>
        <taxon>Chitinophagia</taxon>
        <taxon>Chitinophagales</taxon>
        <taxon>Chitinophagaceae</taxon>
        <taxon>Chitinophaga</taxon>
    </lineage>
</organism>
<evidence type="ECO:0000313" key="1">
    <source>
        <dbReference type="EMBL" id="TWV93267.1"/>
    </source>
</evidence>
<comment type="caution">
    <text evidence="1">The sequence shown here is derived from an EMBL/GenBank/DDBJ whole genome shotgun (WGS) entry which is preliminary data.</text>
</comment>
<dbReference type="EMBL" id="VOHS01000058">
    <property type="protein sequence ID" value="TWV93267.1"/>
    <property type="molecule type" value="Genomic_DNA"/>
</dbReference>
<reference evidence="1 2" key="1">
    <citation type="submission" date="2019-08" db="EMBL/GenBank/DDBJ databases">
        <title>Whole genome sequencing of chitin degrading bacteria Chitinophaga pinensis YS16.</title>
        <authorList>
            <person name="Singh R.P."/>
            <person name="Manchanda G."/>
            <person name="Maurya I.K."/>
            <person name="Joshi N.K."/>
            <person name="Srivastava A.K."/>
        </authorList>
    </citation>
    <scope>NUCLEOTIDE SEQUENCE [LARGE SCALE GENOMIC DNA]</scope>
    <source>
        <strain evidence="1 2">YS-16</strain>
    </source>
</reference>
<gene>
    <name evidence="1" type="ORF">FEF09_27310</name>
</gene>
<name>A0A5C6LKR7_9BACT</name>
<proteinExistence type="predicted"/>